<evidence type="ECO:0000313" key="1">
    <source>
        <dbReference type="EMBL" id="CAE8623688.1"/>
    </source>
</evidence>
<comment type="caution">
    <text evidence="1">The sequence shown here is derived from an EMBL/GenBank/DDBJ whole genome shotgun (WGS) entry which is preliminary data.</text>
</comment>
<sequence>MDMRRRAGNMDKASELLATVAAETKDSDLAGLAEMMRLDSIEKVKETLDKLTKSLRSAQVEEVAQKDTCVQRLHSNSMDTERYTRDEFEAESEARGLISNIQELTTIVKTVTGEVEELQKASKVAAEDREASKKDFETTVAEQVQTQRLFKTAIDVLTTPPRKWRRCRK</sequence>
<name>A0A813GLC9_POLGL</name>
<proteinExistence type="predicted"/>
<dbReference type="Proteomes" id="UP000654075">
    <property type="component" value="Unassembled WGS sequence"/>
</dbReference>
<evidence type="ECO:0000313" key="2">
    <source>
        <dbReference type="Proteomes" id="UP000654075"/>
    </source>
</evidence>
<organism evidence="1 2">
    <name type="scientific">Polarella glacialis</name>
    <name type="common">Dinoflagellate</name>
    <dbReference type="NCBI Taxonomy" id="89957"/>
    <lineage>
        <taxon>Eukaryota</taxon>
        <taxon>Sar</taxon>
        <taxon>Alveolata</taxon>
        <taxon>Dinophyceae</taxon>
        <taxon>Suessiales</taxon>
        <taxon>Suessiaceae</taxon>
        <taxon>Polarella</taxon>
    </lineage>
</organism>
<gene>
    <name evidence="1" type="ORF">PGLA1383_LOCUS40926</name>
</gene>
<reference evidence="1" key="1">
    <citation type="submission" date="2021-02" db="EMBL/GenBank/DDBJ databases">
        <authorList>
            <person name="Dougan E. K."/>
            <person name="Rhodes N."/>
            <person name="Thang M."/>
            <person name="Chan C."/>
        </authorList>
    </citation>
    <scope>NUCLEOTIDE SEQUENCE</scope>
</reference>
<dbReference type="EMBL" id="CAJNNV010028217">
    <property type="protein sequence ID" value="CAE8623688.1"/>
    <property type="molecule type" value="Genomic_DNA"/>
</dbReference>
<keyword evidence="2" id="KW-1185">Reference proteome</keyword>
<dbReference type="AlphaFoldDB" id="A0A813GLC9"/>
<protein>
    <submittedName>
        <fullName evidence="1">Uncharacterized protein</fullName>
    </submittedName>
</protein>
<dbReference type="OrthoDB" id="426043at2759"/>
<accession>A0A813GLC9</accession>